<dbReference type="Proteomes" id="UP000298061">
    <property type="component" value="Unassembled WGS sequence"/>
</dbReference>
<dbReference type="EMBL" id="SFCI01002428">
    <property type="protein sequence ID" value="TFY73919.1"/>
    <property type="molecule type" value="Genomic_DNA"/>
</dbReference>
<keyword evidence="3" id="KW-1185">Reference proteome</keyword>
<feature type="chain" id="PRO_5021469034" evidence="1">
    <location>
        <begin position="27"/>
        <end position="239"/>
    </location>
</feature>
<sequence length="239" mass="24219">MAAKFASLTALLLLGTVANVAEPVFARAIEGRQVVSSVATVPAGTTAVPSSVNFSTVSICTHPVTATVSSALPSTTVTSNLTANGTAVSEPSTTVASNVSASSFFSFNEPAESSTGVTHGVCGHDCCHQRRELVLILRWAAATYTPILESAPTGSPANFTTIENIDTVTATVSSVFTSASPSGEPTASVVTVYYDCRANATAPVAPTSTAVAASSSVNVTSVEVTATAVPNVSNLFKRK</sequence>
<protein>
    <submittedName>
        <fullName evidence="2">Uncharacterized protein</fullName>
    </submittedName>
</protein>
<reference evidence="2 3" key="1">
    <citation type="submission" date="2019-02" db="EMBL/GenBank/DDBJ databases">
        <title>Genome sequencing of the rare red list fungi Hericium alpestre (H. flagellum).</title>
        <authorList>
            <person name="Buettner E."/>
            <person name="Kellner H."/>
        </authorList>
    </citation>
    <scope>NUCLEOTIDE SEQUENCE [LARGE SCALE GENOMIC DNA]</scope>
    <source>
        <strain evidence="2 3">DSM 108284</strain>
    </source>
</reference>
<feature type="signal peptide" evidence="1">
    <location>
        <begin position="1"/>
        <end position="26"/>
    </location>
</feature>
<dbReference type="AlphaFoldDB" id="A0A4Y9ZKG2"/>
<name>A0A4Y9ZKG2_9AGAM</name>
<proteinExistence type="predicted"/>
<evidence type="ECO:0000313" key="3">
    <source>
        <dbReference type="Proteomes" id="UP000298061"/>
    </source>
</evidence>
<accession>A0A4Y9ZKG2</accession>
<comment type="caution">
    <text evidence="2">The sequence shown here is derived from an EMBL/GenBank/DDBJ whole genome shotgun (WGS) entry which is preliminary data.</text>
</comment>
<keyword evidence="1" id="KW-0732">Signal</keyword>
<evidence type="ECO:0000256" key="1">
    <source>
        <dbReference type="SAM" id="SignalP"/>
    </source>
</evidence>
<evidence type="ECO:0000313" key="2">
    <source>
        <dbReference type="EMBL" id="TFY73919.1"/>
    </source>
</evidence>
<organism evidence="2 3">
    <name type="scientific">Hericium alpestre</name>
    <dbReference type="NCBI Taxonomy" id="135208"/>
    <lineage>
        <taxon>Eukaryota</taxon>
        <taxon>Fungi</taxon>
        <taxon>Dikarya</taxon>
        <taxon>Basidiomycota</taxon>
        <taxon>Agaricomycotina</taxon>
        <taxon>Agaricomycetes</taxon>
        <taxon>Russulales</taxon>
        <taxon>Hericiaceae</taxon>
        <taxon>Hericium</taxon>
    </lineage>
</organism>
<gene>
    <name evidence="2" type="ORF">EWM64_g10093</name>
</gene>